<feature type="domain" description="Glycosyltransferase subfamily 4-like N-terminal" evidence="2">
    <location>
        <begin position="14"/>
        <end position="164"/>
    </location>
</feature>
<evidence type="ECO:0000313" key="4">
    <source>
        <dbReference type="Proteomes" id="UP000236725"/>
    </source>
</evidence>
<dbReference type="SUPFAM" id="SSF53756">
    <property type="entry name" value="UDP-Glycosyltransferase/glycogen phosphorylase"/>
    <property type="match status" value="1"/>
</dbReference>
<keyword evidence="3" id="KW-0808">Transferase</keyword>
<keyword evidence="4" id="KW-1185">Reference proteome</keyword>
<proteinExistence type="predicted"/>
<feature type="domain" description="Glycosyl transferase family 1" evidence="1">
    <location>
        <begin position="185"/>
        <end position="343"/>
    </location>
</feature>
<dbReference type="PANTHER" id="PTHR45947:SF3">
    <property type="entry name" value="SULFOQUINOVOSYL TRANSFERASE SQD2"/>
    <property type="match status" value="1"/>
</dbReference>
<dbReference type="RefSeq" id="WP_103983622.1">
    <property type="nucleotide sequence ID" value="NZ_FNVS01000011.1"/>
</dbReference>
<dbReference type="Pfam" id="PF00534">
    <property type="entry name" value="Glycos_transf_1"/>
    <property type="match status" value="1"/>
</dbReference>
<dbReference type="Pfam" id="PF13439">
    <property type="entry name" value="Glyco_transf_4"/>
    <property type="match status" value="1"/>
</dbReference>
<dbReference type="AlphaFoldDB" id="A0A8G2BX32"/>
<evidence type="ECO:0000313" key="3">
    <source>
        <dbReference type="EMBL" id="SEF98645.1"/>
    </source>
</evidence>
<gene>
    <name evidence="3" type="ORF">SAMN05444001_11141</name>
</gene>
<dbReference type="InterPro" id="IPR050194">
    <property type="entry name" value="Glycosyltransferase_grp1"/>
</dbReference>
<dbReference type="PANTHER" id="PTHR45947">
    <property type="entry name" value="SULFOQUINOVOSYL TRANSFERASE SQD2"/>
    <property type="match status" value="1"/>
</dbReference>
<dbReference type="GO" id="GO:0016757">
    <property type="term" value="F:glycosyltransferase activity"/>
    <property type="evidence" value="ECO:0007669"/>
    <property type="project" value="InterPro"/>
</dbReference>
<protein>
    <submittedName>
        <fullName evidence="3">Glycosyltransferase involved in cell wall bisynthesis</fullName>
    </submittedName>
</protein>
<evidence type="ECO:0000259" key="2">
    <source>
        <dbReference type="Pfam" id="PF13439"/>
    </source>
</evidence>
<name>A0A8G2BX32_9BACT</name>
<dbReference type="InterPro" id="IPR001296">
    <property type="entry name" value="Glyco_trans_1"/>
</dbReference>
<reference evidence="3 4" key="1">
    <citation type="submission" date="2016-10" db="EMBL/GenBank/DDBJ databases">
        <authorList>
            <person name="Varghese N."/>
            <person name="Submissions S."/>
        </authorList>
    </citation>
    <scope>NUCLEOTIDE SEQUENCE [LARGE SCALE GENOMIC DNA]</scope>
    <source>
        <strain evidence="3 4">DSM 29073</strain>
    </source>
</reference>
<sequence length="374" mass="42393">MKIAILSPVYPYRGGIAQFSAMLYTQLQKEGHEVKAFNFSRLYPDFLFPGKTQYVEEGDRAIKVDSVRSLDSINPISYCKTVKEIKTFAPDVLIISYWMSFFVPGYAHIANRMKKHCKVITLIHNAIPHEPRFFDKPMAKLLFKQSHGFIVMSDTVKNDLESLCNSAKYIQNPHPLYNHFGKKQDKEKAHQSLALDPCKKTLLFFGLIRDYKGLDLLIEAMSKLDESYQLLIAGECYGNYDKYQILIEASPACKRIYSYNRYIADNEIPVFFSAADALILPYRSATQSGVVSIAYHYNLPMLSTPVGDFQHSIADPGTGIVVPEISSQAIAQGIKDLLSPEKLLIIADNIEKEKAVLSWESLTKKLLHFINTDL</sequence>
<comment type="caution">
    <text evidence="3">The sequence shown here is derived from an EMBL/GenBank/DDBJ whole genome shotgun (WGS) entry which is preliminary data.</text>
</comment>
<accession>A0A8G2BX32</accession>
<dbReference type="InterPro" id="IPR028098">
    <property type="entry name" value="Glyco_trans_4-like_N"/>
</dbReference>
<dbReference type="EMBL" id="FNVS01000011">
    <property type="protein sequence ID" value="SEF98645.1"/>
    <property type="molecule type" value="Genomic_DNA"/>
</dbReference>
<dbReference type="Proteomes" id="UP000236725">
    <property type="component" value="Unassembled WGS sequence"/>
</dbReference>
<organism evidence="3 4">
    <name type="scientific">Parabacteroides chinchillae</name>
    <dbReference type="NCBI Taxonomy" id="871327"/>
    <lineage>
        <taxon>Bacteria</taxon>
        <taxon>Pseudomonadati</taxon>
        <taxon>Bacteroidota</taxon>
        <taxon>Bacteroidia</taxon>
        <taxon>Bacteroidales</taxon>
        <taxon>Tannerellaceae</taxon>
        <taxon>Parabacteroides</taxon>
    </lineage>
</organism>
<dbReference type="Gene3D" id="3.40.50.2000">
    <property type="entry name" value="Glycogen Phosphorylase B"/>
    <property type="match status" value="2"/>
</dbReference>
<evidence type="ECO:0000259" key="1">
    <source>
        <dbReference type="Pfam" id="PF00534"/>
    </source>
</evidence>